<evidence type="ECO:0000256" key="3">
    <source>
        <dbReference type="ARBA" id="ARBA00023242"/>
    </source>
</evidence>
<organism evidence="5 6">
    <name type="scientific">Hippocampus comes</name>
    <name type="common">Tiger tail seahorse</name>
    <dbReference type="NCBI Taxonomy" id="109280"/>
    <lineage>
        <taxon>Eukaryota</taxon>
        <taxon>Metazoa</taxon>
        <taxon>Chordata</taxon>
        <taxon>Craniata</taxon>
        <taxon>Vertebrata</taxon>
        <taxon>Euteleostomi</taxon>
        <taxon>Actinopterygii</taxon>
        <taxon>Neopterygii</taxon>
        <taxon>Teleostei</taxon>
        <taxon>Neoteleostei</taxon>
        <taxon>Acanthomorphata</taxon>
        <taxon>Syngnathiaria</taxon>
        <taxon>Syngnathiformes</taxon>
        <taxon>Syngnathoidei</taxon>
        <taxon>Syngnathidae</taxon>
        <taxon>Hippocampus</taxon>
    </lineage>
</organism>
<evidence type="ECO:0000256" key="1">
    <source>
        <dbReference type="ARBA" id="ARBA00023015"/>
    </source>
</evidence>
<keyword evidence="3" id="KW-0539">Nucleus</keyword>
<dbReference type="GeneTree" id="ENSGT00940000164105"/>
<dbReference type="GO" id="GO:0003712">
    <property type="term" value="F:transcription coregulator activity"/>
    <property type="evidence" value="ECO:0007669"/>
    <property type="project" value="TreeGrafter"/>
</dbReference>
<dbReference type="Ensembl" id="ENSHCOT00000022936.1">
    <property type="protein sequence ID" value="ENSHCOP00000015116.1"/>
    <property type="gene ID" value="ENSHCOG00000018648.1"/>
</dbReference>
<feature type="compositionally biased region" description="Basic and acidic residues" evidence="4">
    <location>
        <begin position="255"/>
        <end position="265"/>
    </location>
</feature>
<dbReference type="AlphaFoldDB" id="A0A3Q2YBD2"/>
<proteinExistence type="predicted"/>
<reference evidence="5" key="2">
    <citation type="submission" date="2025-09" db="UniProtKB">
        <authorList>
            <consortium name="Ensembl"/>
        </authorList>
    </citation>
    <scope>IDENTIFICATION</scope>
</reference>
<feature type="region of interest" description="Disordered" evidence="4">
    <location>
        <begin position="255"/>
        <end position="287"/>
    </location>
</feature>
<evidence type="ECO:0000256" key="2">
    <source>
        <dbReference type="ARBA" id="ARBA00023163"/>
    </source>
</evidence>
<feature type="compositionally biased region" description="Polar residues" evidence="4">
    <location>
        <begin position="1"/>
        <end position="11"/>
    </location>
</feature>
<dbReference type="Proteomes" id="UP000264820">
    <property type="component" value="Unplaced"/>
</dbReference>
<dbReference type="OMA" id="MINTMQL"/>
<evidence type="ECO:0000313" key="5">
    <source>
        <dbReference type="Ensembl" id="ENSHCOP00000015116.1"/>
    </source>
</evidence>
<dbReference type="GO" id="GO:0006355">
    <property type="term" value="P:regulation of DNA-templated transcription"/>
    <property type="evidence" value="ECO:0007669"/>
    <property type="project" value="TreeGrafter"/>
</dbReference>
<dbReference type="InterPro" id="IPR052435">
    <property type="entry name" value="YY1-Transcr_Regul"/>
</dbReference>
<feature type="compositionally biased region" description="Pro residues" evidence="4">
    <location>
        <begin position="101"/>
        <end position="112"/>
    </location>
</feature>
<evidence type="ECO:0000313" key="6">
    <source>
        <dbReference type="Proteomes" id="UP000264820"/>
    </source>
</evidence>
<keyword evidence="1" id="KW-0805">Transcription regulation</keyword>
<accession>A0A3Q2YBD2</accession>
<keyword evidence="6" id="KW-1185">Reference proteome</keyword>
<feature type="compositionally biased region" description="Acidic residues" evidence="4">
    <location>
        <begin position="38"/>
        <end position="69"/>
    </location>
</feature>
<reference evidence="5" key="1">
    <citation type="submission" date="2025-08" db="UniProtKB">
        <authorList>
            <consortium name="Ensembl"/>
        </authorList>
    </citation>
    <scope>IDENTIFICATION</scope>
</reference>
<keyword evidence="2" id="KW-0804">Transcription</keyword>
<dbReference type="PANTHER" id="PTHR16088">
    <property type="entry name" value="YY1 ASSOCIATED PROTEIN-RELATED"/>
    <property type="match status" value="1"/>
</dbReference>
<protein>
    <submittedName>
        <fullName evidence="5">Uncharacterized protein</fullName>
    </submittedName>
</protein>
<dbReference type="GO" id="GO:0005634">
    <property type="term" value="C:nucleus"/>
    <property type="evidence" value="ECO:0007669"/>
    <property type="project" value="TreeGrafter"/>
</dbReference>
<sequence length="622" mass="69526">MSSLSLLTSRQAIPAWNISPIKKSRDIGKGHQFADIPLAEEDSSDEEYRPDDDDDEDETAEDTLQESDFESAASPARGCRPHVNRRGAATTSGAEPGSSMGPPPPPPPPSSPPSARADSFLEKLRAVEAELAVCMEPYGPLEDAGEGGLMAYRTRSKRPLRDVPLGRLEAELRAPDITPDMYDCGSANEDSNWTDWLRGLMTSDVDNDEECDDEDDPEYNFLADIDEPDQEDYRDDKAVRITKKEVNELMEELFETLKEDPRGREVDDEGHDEEEEEESREDAGARDERLAARACDALNRAAASGGEVEKERVAGERRTVKQQLAFMRSARHAPSAHTLRLDARHRGALTQQIQQHVQLLLQVHLLTSPVEELGSEAETTRHFLFELDLLARRGELMLSSQRARPTAATAARCSAFRASNLQGALKLLDELRERPPAYVHLKHTPDSRGQMRSFPVMPAELAWIFATRPVFLYPQLLPCVSLDPALYCPRRTAAFTAAEDCLLVMGLRNLEGSREPTRLLCQLLLGKSVAQVRRRILQCCRPGAPDNVVKAFRYRRVLPRTPPACARVAAWERRPPAERDVRLLPLWLVVRQLKMCTLTRTSISSVNIVPPPLEKSPRDLQG</sequence>
<feature type="compositionally biased region" description="Acidic residues" evidence="4">
    <location>
        <begin position="266"/>
        <end position="280"/>
    </location>
</feature>
<dbReference type="PANTHER" id="PTHR16088:SF3">
    <property type="entry name" value="GON-4-LIKE PROTEIN"/>
    <property type="match status" value="1"/>
</dbReference>
<name>A0A3Q2YBD2_HIPCM</name>
<evidence type="ECO:0000256" key="4">
    <source>
        <dbReference type="SAM" id="MobiDB-lite"/>
    </source>
</evidence>
<dbReference type="STRING" id="109280.ENSHCOP00000015116"/>
<feature type="region of interest" description="Disordered" evidence="4">
    <location>
        <begin position="1"/>
        <end position="121"/>
    </location>
</feature>